<evidence type="ECO:0000313" key="3">
    <source>
        <dbReference type="Proteomes" id="UP000204231"/>
    </source>
</evidence>
<proteinExistence type="predicted"/>
<keyword evidence="3" id="KW-1185">Reference proteome</keyword>
<dbReference type="GeneID" id="29066652"/>
<dbReference type="EMBL" id="KX752698">
    <property type="protein sequence ID" value="AON96971.1"/>
    <property type="molecule type" value="Genomic_DNA"/>
</dbReference>
<sequence length="46" mass="5125">MQPTCLRSITEKWSGRQAESLSVNSLHERGRGFESRQVVTGTPGHL</sequence>
<evidence type="ECO:0000313" key="2">
    <source>
        <dbReference type="EMBL" id="AON96971.1"/>
    </source>
</evidence>
<dbReference type="Proteomes" id="UP000204231">
    <property type="component" value="Segment"/>
</dbReference>
<dbReference type="OrthoDB" id="39769at10239"/>
<evidence type="ECO:0000256" key="1">
    <source>
        <dbReference type="SAM" id="MobiDB-lite"/>
    </source>
</evidence>
<protein>
    <submittedName>
        <fullName evidence="2">Uncharacterized protein</fullName>
    </submittedName>
</protein>
<accession>A0A1C9EHK1</accession>
<dbReference type="KEGG" id="vg:29066652"/>
<feature type="region of interest" description="Disordered" evidence="1">
    <location>
        <begin position="17"/>
        <end position="46"/>
    </location>
</feature>
<organism evidence="2 3">
    <name type="scientific">Mycobacterium phage Tonenili</name>
    <dbReference type="NCBI Taxonomy" id="1891703"/>
    <lineage>
        <taxon>Viruses</taxon>
        <taxon>Duplodnaviria</taxon>
        <taxon>Heunggongvirae</taxon>
        <taxon>Uroviricota</taxon>
        <taxon>Caudoviricetes</taxon>
        <taxon>Ceeclamvirinae</taxon>
        <taxon>Bixzunavirus</taxon>
        <taxon>Bixzunavirus tonenili</taxon>
    </lineage>
</organism>
<gene>
    <name evidence="2" type="ORF">SEA_TONENILI_253</name>
</gene>
<name>A0A1C9EHK1_9CAUD</name>
<dbReference type="RefSeq" id="YP_009288084.1">
    <property type="nucleotide sequence ID" value="NC_031080.1"/>
</dbReference>
<reference evidence="2 3" key="1">
    <citation type="submission" date="2016-08" db="EMBL/GenBank/DDBJ databases">
        <authorList>
            <person name="Acevedo E."/>
            <person name="Azhar M."/>
            <person name="Golebiewska U.P."/>
            <person name="Grzywna D."/>
            <person name="Guardiola R."/>
            <person name="Jackson O."/>
            <person name="John N."/>
            <person name="Kanavatsas C."/>
            <person name="Khan S."/>
            <person name="Leong J."/>
            <person name="Mansilla E."/>
            <person name="Muladjanov Y."/>
            <person name="Nouel J."/>
            <person name="Oh S."/>
            <person name="Oppedisano M."/>
            <person name="Sajid A."/>
            <person name="Samper M."/>
            <person name="Ugbeva O."/>
            <person name="Delesalle V.A."/>
            <person name="Garlena R.A."/>
            <person name="Russell D.A."/>
            <person name="Pope W.H."/>
            <person name="Jacobs-Sera D."/>
            <person name="Hendrix R.W."/>
            <person name="Hatfull G.F."/>
        </authorList>
    </citation>
    <scope>NUCLEOTIDE SEQUENCE [LARGE SCALE GENOMIC DNA]</scope>
</reference>